<dbReference type="KEGG" id="mgk:FSB76_26620"/>
<protein>
    <submittedName>
        <fullName evidence="1">Uncharacterized protein</fullName>
    </submittedName>
</protein>
<sequence>MTNIHKTMCEECNKLVGASRHTQPHGDLKLTKEKPFKSMFGDVNEYYYTCNECGTEWLREKGSYGQGWQR</sequence>
<dbReference type="RefSeq" id="WP_147058859.1">
    <property type="nucleotide sequence ID" value="NZ_CP042437.1"/>
</dbReference>
<dbReference type="AlphaFoldDB" id="A0A5B8W6V8"/>
<dbReference type="OrthoDB" id="1268230at2"/>
<evidence type="ECO:0000313" key="1">
    <source>
        <dbReference type="EMBL" id="QEC79349.1"/>
    </source>
</evidence>
<evidence type="ECO:0000313" key="2">
    <source>
        <dbReference type="Proteomes" id="UP000321362"/>
    </source>
</evidence>
<keyword evidence="2" id="KW-1185">Reference proteome</keyword>
<gene>
    <name evidence="1" type="ORF">FSB76_26620</name>
</gene>
<dbReference type="Proteomes" id="UP000321362">
    <property type="component" value="Chromosome"/>
</dbReference>
<dbReference type="EMBL" id="CP042437">
    <property type="protein sequence ID" value="QEC79349.1"/>
    <property type="molecule type" value="Genomic_DNA"/>
</dbReference>
<accession>A0A5B8W6V8</accession>
<organism evidence="1 2">
    <name type="scientific">Mucilaginibacter ginsenosidivorax</name>
    <dbReference type="NCBI Taxonomy" id="862126"/>
    <lineage>
        <taxon>Bacteria</taxon>
        <taxon>Pseudomonadati</taxon>
        <taxon>Bacteroidota</taxon>
        <taxon>Sphingobacteriia</taxon>
        <taxon>Sphingobacteriales</taxon>
        <taxon>Sphingobacteriaceae</taxon>
        <taxon>Mucilaginibacter</taxon>
    </lineage>
</organism>
<proteinExistence type="predicted"/>
<reference evidence="1 2" key="1">
    <citation type="journal article" date="2013" name="J. Microbiol.">
        <title>Mucilaginibacter ginsenosidivorax sp. nov., with ginsenoside converting activity isolated from sediment.</title>
        <authorList>
            <person name="Kim J.K."/>
            <person name="Choi T.E."/>
            <person name="Liu Q.M."/>
            <person name="Park H.Y."/>
            <person name="Yi T.H."/>
            <person name="Yoon M.H."/>
            <person name="Kim S.C."/>
            <person name="Im W.T."/>
        </authorList>
    </citation>
    <scope>NUCLEOTIDE SEQUENCE [LARGE SCALE GENOMIC DNA]</scope>
    <source>
        <strain evidence="1 2">KHI28</strain>
    </source>
</reference>
<name>A0A5B8W6V8_9SPHI</name>